<feature type="compositionally biased region" description="Acidic residues" evidence="1">
    <location>
        <begin position="378"/>
        <end position="391"/>
    </location>
</feature>
<feature type="compositionally biased region" description="Basic and acidic residues" evidence="1">
    <location>
        <begin position="455"/>
        <end position="468"/>
    </location>
</feature>
<name>A0A0A2I8A6_PENEN</name>
<reference evidence="2 3" key="1">
    <citation type="journal article" date="2015" name="Mol. Plant Microbe Interact.">
        <title>Genome, transcriptome, and functional analyses of Penicillium expansum provide new insights into secondary metabolism and pathogenicity.</title>
        <authorList>
            <person name="Ballester A.R."/>
            <person name="Marcet-Houben M."/>
            <person name="Levin E."/>
            <person name="Sela N."/>
            <person name="Selma-Lazaro C."/>
            <person name="Carmona L."/>
            <person name="Wisniewski M."/>
            <person name="Droby S."/>
            <person name="Gonzalez-Candelas L."/>
            <person name="Gabaldon T."/>
        </authorList>
    </citation>
    <scope>NUCLEOTIDE SEQUENCE [LARGE SCALE GENOMIC DNA]</scope>
    <source>
        <strain evidence="2 3">MD-8</strain>
    </source>
</reference>
<dbReference type="EMBL" id="JQFZ01000094">
    <property type="protein sequence ID" value="KGO59480.1"/>
    <property type="molecule type" value="Genomic_DNA"/>
</dbReference>
<feature type="compositionally biased region" description="Basic and acidic residues" evidence="1">
    <location>
        <begin position="555"/>
        <end position="567"/>
    </location>
</feature>
<dbReference type="VEuPathDB" id="FungiDB:PEXP_083090"/>
<feature type="region of interest" description="Disordered" evidence="1">
    <location>
        <begin position="323"/>
        <end position="593"/>
    </location>
</feature>
<dbReference type="Proteomes" id="UP000030143">
    <property type="component" value="Unassembled WGS sequence"/>
</dbReference>
<dbReference type="PhylomeDB" id="A0A0A2I8A6"/>
<feature type="compositionally biased region" description="Acidic residues" evidence="1">
    <location>
        <begin position="523"/>
        <end position="543"/>
    </location>
</feature>
<feature type="compositionally biased region" description="Acidic residues" evidence="1">
    <location>
        <begin position="487"/>
        <end position="500"/>
    </location>
</feature>
<proteinExistence type="predicted"/>
<dbReference type="GeneID" id="27680150"/>
<feature type="compositionally biased region" description="Acidic residues" evidence="1">
    <location>
        <begin position="342"/>
        <end position="357"/>
    </location>
</feature>
<gene>
    <name evidence="2" type="ORF">PEX2_074600</name>
</gene>
<feature type="compositionally biased region" description="Low complexity" evidence="1">
    <location>
        <begin position="327"/>
        <end position="341"/>
    </location>
</feature>
<feature type="compositionally biased region" description="Basic and acidic residues" evidence="1">
    <location>
        <begin position="512"/>
        <end position="522"/>
    </location>
</feature>
<sequence>MASDQRFQRTVQAVAEAVQVFAAGTFDFAESIKQIWRPQAQPDALETSNLLPVEGMQDVQIVGQLRERIPVSQDGDQLAIHSHTYPPSVTLHNGEGVSEISHETTVPVETANMELSNNMDVLAGSIHRSIRSCYECFVRWRDESPFPPCHSITGQQTCNYCLRNQIPCDMIPAGEMGKMLQRRREADLYRAAQNGNVPIKREPFEHPFYGTSEQLEIPLSSPIGDTPQQQASSKRVYQDIDEQQPVAKRQQTQGLRQKPMPNPCGGEKVIRQEQDGYGATGDGESSSSLEEEGLQMGANRQESWPIKISDLLRVPEKVTHELEVEVDVSSSSTQGKSSAESSSEEEDDDYSSEEEEQAVQIPAVRSRQENSESSSSSSEDESSEEDSDDEPGEPKQQLIAKEELLKELKDNSEELIQLPDNESSNSSSEDGSSDEESEHEPEEQQRIQLAPEAFLQEKRREMMRRMKEAITNLEEDISESESSSSSSEDESSEEESDDKPEEPTKQPGTKEQPPKEPIHPSDDESSDSSSEDESSEEESEEEPEQPKKQPATKVELGKSREEKKPEEPIGITSDEASSLSDGKFSEEDSDMEI</sequence>
<evidence type="ECO:0000256" key="1">
    <source>
        <dbReference type="SAM" id="MobiDB-lite"/>
    </source>
</evidence>
<protein>
    <submittedName>
        <fullName evidence="2">Uncharacterized protein</fullName>
    </submittedName>
</protein>
<feature type="region of interest" description="Disordered" evidence="1">
    <location>
        <begin position="217"/>
        <end position="307"/>
    </location>
</feature>
<feature type="compositionally biased region" description="Basic and acidic residues" evidence="1">
    <location>
        <begin position="400"/>
        <end position="412"/>
    </location>
</feature>
<dbReference type="AlphaFoldDB" id="A0A0A2I8A6"/>
<feature type="compositionally biased region" description="Low complexity" evidence="1">
    <location>
        <begin position="419"/>
        <end position="430"/>
    </location>
</feature>
<dbReference type="HOGENOM" id="CLU_492658_0_0_1"/>
<organism evidence="2 3">
    <name type="scientific">Penicillium expansum</name>
    <name type="common">Blue mold rot fungus</name>
    <dbReference type="NCBI Taxonomy" id="27334"/>
    <lineage>
        <taxon>Eukaryota</taxon>
        <taxon>Fungi</taxon>
        <taxon>Dikarya</taxon>
        <taxon>Ascomycota</taxon>
        <taxon>Pezizomycotina</taxon>
        <taxon>Eurotiomycetes</taxon>
        <taxon>Eurotiomycetidae</taxon>
        <taxon>Eurotiales</taxon>
        <taxon>Aspergillaceae</taxon>
        <taxon>Penicillium</taxon>
    </lineage>
</organism>
<evidence type="ECO:0000313" key="3">
    <source>
        <dbReference type="Proteomes" id="UP000030143"/>
    </source>
</evidence>
<feature type="compositionally biased region" description="Acidic residues" evidence="1">
    <location>
        <begin position="431"/>
        <end position="441"/>
    </location>
</feature>
<accession>A0A0A2I8A6</accession>
<feature type="compositionally biased region" description="Polar residues" evidence="1">
    <location>
        <begin position="226"/>
        <end position="235"/>
    </location>
</feature>
<dbReference type="RefSeq" id="XP_016600650.1">
    <property type="nucleotide sequence ID" value="XM_016744730.1"/>
</dbReference>
<keyword evidence="3" id="KW-1185">Reference proteome</keyword>
<evidence type="ECO:0000313" key="2">
    <source>
        <dbReference type="EMBL" id="KGO59480.1"/>
    </source>
</evidence>
<comment type="caution">
    <text evidence="2">The sequence shown here is derived from an EMBL/GenBank/DDBJ whole genome shotgun (WGS) entry which is preliminary data.</text>
</comment>
<dbReference type="OrthoDB" id="4368917at2759"/>